<keyword evidence="17" id="KW-1185">Reference proteome</keyword>
<reference evidence="17" key="1">
    <citation type="submission" date="2016-10" db="EMBL/GenBank/DDBJ databases">
        <authorList>
            <person name="Varghese N."/>
            <person name="Submissions S."/>
        </authorList>
    </citation>
    <scope>NUCLEOTIDE SEQUENCE [LARGE SCALE GENOMIC DNA]</scope>
    <source>
        <strain evidence="17">ATCC 700379</strain>
    </source>
</reference>
<dbReference type="SFLD" id="SFLDS00003">
    <property type="entry name" value="Haloacid_Dehalogenase"/>
    <property type="match status" value="1"/>
</dbReference>
<dbReference type="InterPro" id="IPR006439">
    <property type="entry name" value="HAD-SF_hydro_IA"/>
</dbReference>
<dbReference type="GO" id="GO:0005975">
    <property type="term" value="P:carbohydrate metabolic process"/>
    <property type="evidence" value="ECO:0007669"/>
    <property type="project" value="InterPro"/>
</dbReference>
<dbReference type="SFLD" id="SFLDF00046">
    <property type="entry name" value="beta-phosphoglucomutase"/>
    <property type="match status" value="1"/>
</dbReference>
<name>A0A1I2TW67_9BACL</name>
<dbReference type="PRINTS" id="PR00413">
    <property type="entry name" value="HADHALOGNASE"/>
</dbReference>
<dbReference type="Gene3D" id="1.10.150.240">
    <property type="entry name" value="Putative phosphatase, domain 2"/>
    <property type="match status" value="1"/>
</dbReference>
<keyword evidence="6 14" id="KW-0460">Magnesium</keyword>
<dbReference type="AlphaFoldDB" id="A0A1I2TW67"/>
<feature type="binding site" evidence="13">
    <location>
        <position position="50"/>
    </location>
    <ligand>
        <name>substrate</name>
    </ligand>
</feature>
<feature type="active site" description="Proton donor/acceptor" evidence="12">
    <location>
        <position position="9"/>
    </location>
</feature>
<evidence type="ECO:0000256" key="10">
    <source>
        <dbReference type="ARBA" id="ARBA00044968"/>
    </source>
</evidence>
<dbReference type="InterPro" id="IPR023198">
    <property type="entry name" value="PGP-like_dom2"/>
</dbReference>
<dbReference type="NCBIfam" id="TIGR01509">
    <property type="entry name" value="HAD-SF-IA-v3"/>
    <property type="match status" value="1"/>
</dbReference>
<feature type="binding site" evidence="13">
    <location>
        <position position="76"/>
    </location>
    <ligand>
        <name>substrate</name>
    </ligand>
</feature>
<comment type="similarity">
    <text evidence="2">Belongs to the HAD-like hydrolase superfamily. CbbY/CbbZ/Gph/YieH family.</text>
</comment>
<feature type="site" description="Important for catalytic activity and assists the phosphoryl transfer reaction to Asp8 by balancing charge and orienting the reacting groups" evidence="15">
    <location>
        <position position="145"/>
    </location>
</feature>
<gene>
    <name evidence="16" type="ORF">SAMN02982927_02411</name>
</gene>
<feature type="binding site" evidence="13">
    <location>
        <position position="23"/>
    </location>
    <ligand>
        <name>substrate</name>
    </ligand>
</feature>
<dbReference type="RefSeq" id="WP_093673291.1">
    <property type="nucleotide sequence ID" value="NZ_FOOY01000017.1"/>
</dbReference>
<evidence type="ECO:0000256" key="9">
    <source>
        <dbReference type="ARBA" id="ARBA00044926"/>
    </source>
</evidence>
<feature type="binding site" evidence="13">
    <location>
        <begin position="114"/>
        <end position="118"/>
    </location>
    <ligand>
        <name>substrate</name>
    </ligand>
</feature>
<evidence type="ECO:0000256" key="12">
    <source>
        <dbReference type="PIRSR" id="PIRSR610972-1"/>
    </source>
</evidence>
<keyword evidence="5 14" id="KW-0479">Metal-binding</keyword>
<evidence type="ECO:0000313" key="17">
    <source>
        <dbReference type="Proteomes" id="UP000198752"/>
    </source>
</evidence>
<dbReference type="Gene3D" id="3.40.50.1000">
    <property type="entry name" value="HAD superfamily/HAD-like"/>
    <property type="match status" value="1"/>
</dbReference>
<evidence type="ECO:0000256" key="5">
    <source>
        <dbReference type="ARBA" id="ARBA00022723"/>
    </source>
</evidence>
<evidence type="ECO:0000256" key="3">
    <source>
        <dbReference type="ARBA" id="ARBA00022490"/>
    </source>
</evidence>
<dbReference type="PANTHER" id="PTHR43481">
    <property type="entry name" value="FRUCTOSE-1-PHOSPHATE PHOSPHATASE"/>
    <property type="match status" value="1"/>
</dbReference>
<evidence type="ECO:0000256" key="6">
    <source>
        <dbReference type="ARBA" id="ARBA00022842"/>
    </source>
</evidence>
<dbReference type="SFLD" id="SFLDG01135">
    <property type="entry name" value="C1.5.6:_HAD__Beta-PGM__Phospha"/>
    <property type="match status" value="1"/>
</dbReference>
<dbReference type="InterPro" id="IPR023214">
    <property type="entry name" value="HAD_sf"/>
</dbReference>
<dbReference type="InterPro" id="IPR010972">
    <property type="entry name" value="Beta-PGM"/>
</dbReference>
<keyword evidence="8" id="KW-0119">Carbohydrate metabolism</keyword>
<dbReference type="InterPro" id="IPR010976">
    <property type="entry name" value="B-phosphoglucomutase_hydrolase"/>
</dbReference>
<dbReference type="Pfam" id="PF00702">
    <property type="entry name" value="Hydrolase"/>
    <property type="match status" value="1"/>
</dbReference>
<evidence type="ECO:0000256" key="15">
    <source>
        <dbReference type="PIRSR" id="PIRSR610972-4"/>
    </source>
</evidence>
<evidence type="ECO:0000256" key="4">
    <source>
        <dbReference type="ARBA" id="ARBA00022553"/>
    </source>
</evidence>
<dbReference type="OrthoDB" id="9797743at2"/>
<dbReference type="EMBL" id="FOOY01000017">
    <property type="protein sequence ID" value="SFG67637.1"/>
    <property type="molecule type" value="Genomic_DNA"/>
</dbReference>
<dbReference type="CDD" id="cd02598">
    <property type="entry name" value="HAD_BPGM"/>
    <property type="match status" value="1"/>
</dbReference>
<feature type="binding site" evidence="14">
    <location>
        <position position="170"/>
    </location>
    <ligand>
        <name>Mg(2+)</name>
        <dbReference type="ChEBI" id="CHEBI:18420"/>
    </ligand>
</feature>
<feature type="binding site" evidence="13">
    <location>
        <begin position="42"/>
        <end position="47"/>
    </location>
    <ligand>
        <name>substrate</name>
    </ligand>
</feature>
<evidence type="ECO:0000256" key="2">
    <source>
        <dbReference type="ARBA" id="ARBA00006171"/>
    </source>
</evidence>
<dbReference type="Proteomes" id="UP000198752">
    <property type="component" value="Unassembled WGS sequence"/>
</dbReference>
<evidence type="ECO:0000313" key="16">
    <source>
        <dbReference type="EMBL" id="SFG67637.1"/>
    </source>
</evidence>
<feature type="binding site" evidence="14">
    <location>
        <position position="9"/>
    </location>
    <ligand>
        <name>Mg(2+)</name>
        <dbReference type="ChEBI" id="CHEBI:18420"/>
    </ligand>
</feature>
<organism evidence="16 17">
    <name type="scientific">Sporolactobacillus nakayamae</name>
    <dbReference type="NCBI Taxonomy" id="269670"/>
    <lineage>
        <taxon>Bacteria</taxon>
        <taxon>Bacillati</taxon>
        <taxon>Bacillota</taxon>
        <taxon>Bacilli</taxon>
        <taxon>Bacillales</taxon>
        <taxon>Sporolactobacillaceae</taxon>
        <taxon>Sporolactobacillus</taxon>
    </lineage>
</organism>
<feature type="binding site" evidence="14">
    <location>
        <position position="169"/>
    </location>
    <ligand>
        <name>Mg(2+)</name>
        <dbReference type="ChEBI" id="CHEBI:18420"/>
    </ligand>
</feature>
<evidence type="ECO:0000256" key="8">
    <source>
        <dbReference type="ARBA" id="ARBA00023277"/>
    </source>
</evidence>
<evidence type="ECO:0000256" key="7">
    <source>
        <dbReference type="ARBA" id="ARBA00023235"/>
    </source>
</evidence>
<dbReference type="InterPro" id="IPR051806">
    <property type="entry name" value="HAD-like_SPP"/>
</dbReference>
<dbReference type="GO" id="GO:0000287">
    <property type="term" value="F:magnesium ion binding"/>
    <property type="evidence" value="ECO:0007669"/>
    <property type="project" value="InterPro"/>
</dbReference>
<sequence length="219" mass="23878">MQAVVFDLDGVLTDTADYHFKAWKNLAASIGIQIDHTFNEQLKGISRMDSLERILEYGGRSNDFTLIEREQLAEQKNEEYRLLIASITPRELLPGIASFLRELKDEGLKIGLASASKNGSSILERLHIADNFDTIVDPAKLSKGKPDPEIFRTAADQLNLLPSECAGIEDAVAGIQSINGAGIFSVGVGVPPEAKADWNVNATAELTLGELMAHFKAKK</sequence>
<dbReference type="SUPFAM" id="SSF56784">
    <property type="entry name" value="HAD-like"/>
    <property type="match status" value="1"/>
</dbReference>
<comment type="subcellular location">
    <subcellularLocation>
        <location evidence="1">Cytoplasm</location>
    </subcellularLocation>
</comment>
<evidence type="ECO:0000256" key="11">
    <source>
        <dbReference type="ARBA" id="ARBA00044991"/>
    </source>
</evidence>
<dbReference type="GO" id="GO:0008801">
    <property type="term" value="F:beta-phosphoglucomutase activity"/>
    <property type="evidence" value="ECO:0007669"/>
    <property type="project" value="UniProtKB-EC"/>
</dbReference>
<comment type="cofactor">
    <cofactor evidence="14">
        <name>Mg(2+)</name>
        <dbReference type="ChEBI" id="CHEBI:18420"/>
    </cofactor>
    <text evidence="14">Binds 2 magnesium ions per subunit.</text>
</comment>
<keyword evidence="4" id="KW-0597">Phosphoprotein</keyword>
<dbReference type="NCBIfam" id="TIGR02009">
    <property type="entry name" value="PGMB-YQAB-SF"/>
    <property type="match status" value="1"/>
</dbReference>
<feature type="binding site" evidence="14">
    <location>
        <position position="7"/>
    </location>
    <ligand>
        <name>Mg(2+)</name>
        <dbReference type="ChEBI" id="CHEBI:18420"/>
    </ligand>
</feature>
<dbReference type="STRING" id="269670.SAMN02982927_02411"/>
<feature type="site" description="Important for catalytic activity and assists the phosphoryl transfer reaction to Asp8 by balancing charge and orienting the reacting groups" evidence="15">
    <location>
        <position position="114"/>
    </location>
</feature>
<comment type="catalytic activity">
    <reaction evidence="9">
        <text>beta-D-glucose 1-phosphate = beta-D-glucose 6-phosphate</text>
        <dbReference type="Rhea" id="RHEA:20113"/>
        <dbReference type="ChEBI" id="CHEBI:57684"/>
        <dbReference type="ChEBI" id="CHEBI:58247"/>
        <dbReference type="EC" id="5.4.2.6"/>
    </reaction>
</comment>
<dbReference type="FunFam" id="1.10.150.240:FF:000010">
    <property type="entry name" value="Beta-phosphoglucomutase"/>
    <property type="match status" value="1"/>
</dbReference>
<dbReference type="SFLD" id="SFLDG01129">
    <property type="entry name" value="C1.5:_HAD__Beta-PGM__Phosphata"/>
    <property type="match status" value="1"/>
</dbReference>
<proteinExistence type="inferred from homology"/>
<evidence type="ECO:0000256" key="1">
    <source>
        <dbReference type="ARBA" id="ARBA00004496"/>
    </source>
</evidence>
<feature type="active site" description="Nucleophile" evidence="12">
    <location>
        <position position="7"/>
    </location>
</feature>
<accession>A0A1I2TW67</accession>
<dbReference type="EC" id="5.4.2.6" evidence="10"/>
<keyword evidence="7" id="KW-0413">Isomerase</keyword>
<dbReference type="GO" id="GO:0050308">
    <property type="term" value="F:sugar-phosphatase activity"/>
    <property type="evidence" value="ECO:0007669"/>
    <property type="project" value="TreeGrafter"/>
</dbReference>
<dbReference type="NCBIfam" id="TIGR01990">
    <property type="entry name" value="bPGM"/>
    <property type="match status" value="1"/>
</dbReference>
<dbReference type="GO" id="GO:0005737">
    <property type="term" value="C:cytoplasm"/>
    <property type="evidence" value="ECO:0007669"/>
    <property type="project" value="UniProtKB-SubCell"/>
</dbReference>
<dbReference type="PANTHER" id="PTHR43481:SF4">
    <property type="entry name" value="GLYCEROL-1-PHOSPHATE PHOSPHOHYDROLASE 1-RELATED"/>
    <property type="match status" value="1"/>
</dbReference>
<keyword evidence="3" id="KW-0963">Cytoplasm</keyword>
<feature type="binding site" evidence="13">
    <location>
        <begin position="7"/>
        <end position="9"/>
    </location>
    <ligand>
        <name>substrate</name>
    </ligand>
</feature>
<dbReference type="InterPro" id="IPR036412">
    <property type="entry name" value="HAD-like_sf"/>
</dbReference>
<protein>
    <recommendedName>
        <fullName evidence="11">Beta-phosphoglucomutase</fullName>
        <ecNumber evidence="10">5.4.2.6</ecNumber>
    </recommendedName>
</protein>
<feature type="binding site" evidence="13">
    <location>
        <position position="145"/>
    </location>
    <ligand>
        <name>substrate</name>
    </ligand>
</feature>
<evidence type="ECO:0000256" key="13">
    <source>
        <dbReference type="PIRSR" id="PIRSR610972-2"/>
    </source>
</evidence>
<evidence type="ECO:0000256" key="14">
    <source>
        <dbReference type="PIRSR" id="PIRSR610972-3"/>
    </source>
</evidence>